<gene>
    <name evidence="2" type="ORF">CBE85_14920</name>
    <name evidence="1" type="ORF">G3N53_03585</name>
    <name evidence="3" type="ORF">J6E47_11940</name>
</gene>
<organism evidence="1 5">
    <name type="scientific">Acinetobacter baumannii</name>
    <dbReference type="NCBI Taxonomy" id="470"/>
    <lineage>
        <taxon>Bacteria</taxon>
        <taxon>Pseudomonadati</taxon>
        <taxon>Pseudomonadota</taxon>
        <taxon>Gammaproteobacteria</taxon>
        <taxon>Moraxellales</taxon>
        <taxon>Moraxellaceae</taxon>
        <taxon>Acinetobacter</taxon>
        <taxon>Acinetobacter calcoaceticus/baumannii complex</taxon>
    </lineage>
</organism>
<dbReference type="Proteomes" id="UP000470018">
    <property type="component" value="Unassembled WGS sequence"/>
</dbReference>
<sequence>MPKYKIAHIREQGVDLIIAPLDSSFGNKSSSSQNLFISSLEMYAHRAGLAGTVVPIWLQGGQMNFIAPRPWHAFFKSISWNDVLRNINKELTINE</sequence>
<dbReference type="EMBL" id="NGKM01000017">
    <property type="protein sequence ID" value="OWK65711.1"/>
    <property type="molecule type" value="Genomic_DNA"/>
</dbReference>
<dbReference type="EMBL" id="CP072270">
    <property type="protein sequence ID" value="QTK42136.1"/>
    <property type="molecule type" value="Genomic_DNA"/>
</dbReference>
<proteinExistence type="predicted"/>
<accession>A0A1Y1P030</accession>
<evidence type="ECO:0000313" key="5">
    <source>
        <dbReference type="Proteomes" id="UP000470018"/>
    </source>
</evidence>
<name>A0A1Y1P030_ACIBA</name>
<reference evidence="1 5" key="2">
    <citation type="submission" date="2020-02" db="EMBL/GenBank/DDBJ databases">
        <title>Whole genome shot-gun sequencing of clinical Carbapenem resistant A. baumannii.</title>
        <authorList>
            <person name="Veeraraghavan B."/>
            <person name="Mathur P."/>
            <person name="Vijayakumar S."/>
            <person name="Vasudevan K."/>
            <person name="Lincy M."/>
            <person name="Kirubananthan A."/>
        </authorList>
    </citation>
    <scope>NUCLEOTIDE SEQUENCE [LARGE SCALE GENOMIC DNA]</scope>
    <source>
        <strain evidence="1 5">SP816</strain>
    </source>
</reference>
<evidence type="ECO:0000313" key="1">
    <source>
        <dbReference type="EMBL" id="NDW40144.1"/>
    </source>
</evidence>
<reference evidence="3" key="3">
    <citation type="submission" date="2021-03" db="EMBL/GenBank/DDBJ databases">
        <title>Complete genome sequencing of Acinetobacter baumannii.</title>
        <authorList>
            <person name="Yadav B."/>
            <person name="Makwana N."/>
            <person name="Kharat A.S."/>
            <person name="Veeraraghavan B."/>
            <person name="Vijayakumar S."/>
            <person name="Priya M."/>
        </authorList>
    </citation>
    <scope>NUCLEOTIDE SEQUENCE</scope>
    <source>
        <strain evidence="3">KSK6</strain>
    </source>
</reference>
<reference evidence="2 4" key="1">
    <citation type="submission" date="2017-05" db="EMBL/GenBank/DDBJ databases">
        <title>Draft genome sequence of MDR A. baumannii AB360.</title>
        <authorList>
            <person name="Wareham D.W."/>
            <person name="Bean D.C."/>
        </authorList>
    </citation>
    <scope>NUCLEOTIDE SEQUENCE [LARGE SCALE GENOMIC DNA]</scope>
    <source>
        <strain evidence="2 4">AB360</strain>
    </source>
</reference>
<dbReference type="RefSeq" id="WP_045544298.1">
    <property type="nucleotide sequence ID" value="NZ_AP014649.1"/>
</dbReference>
<evidence type="ECO:0000313" key="4">
    <source>
        <dbReference type="Proteomes" id="UP000197394"/>
    </source>
</evidence>
<dbReference type="Proteomes" id="UP000664966">
    <property type="component" value="Chromosome"/>
</dbReference>
<protein>
    <submittedName>
        <fullName evidence="1">Uncharacterized protein</fullName>
    </submittedName>
</protein>
<dbReference type="AlphaFoldDB" id="A0A1Y1P030"/>
<evidence type="ECO:0000313" key="2">
    <source>
        <dbReference type="EMBL" id="OWK65711.1"/>
    </source>
</evidence>
<dbReference type="EMBL" id="JAAGTY010000003">
    <property type="protein sequence ID" value="NDW40144.1"/>
    <property type="molecule type" value="Genomic_DNA"/>
</dbReference>
<evidence type="ECO:0000313" key="3">
    <source>
        <dbReference type="EMBL" id="QTK42136.1"/>
    </source>
</evidence>
<dbReference type="Proteomes" id="UP000197394">
    <property type="component" value="Unassembled WGS sequence"/>
</dbReference>